<comment type="similarity">
    <text evidence="3">Belongs to the gamma-BBH/TMLD family.</text>
</comment>
<keyword evidence="6" id="KW-0560">Oxidoreductase</keyword>
<dbReference type="InterPro" id="IPR042098">
    <property type="entry name" value="TauD-like_sf"/>
</dbReference>
<evidence type="ECO:0000259" key="9">
    <source>
        <dbReference type="Pfam" id="PF06155"/>
    </source>
</evidence>
<dbReference type="RefSeq" id="WP_095484096.1">
    <property type="nucleotide sequence ID" value="NZ_CP088151.1"/>
</dbReference>
<feature type="domain" description="TauD/TfdA-like" evidence="8">
    <location>
        <begin position="125"/>
        <end position="356"/>
    </location>
</feature>
<keyword evidence="4" id="KW-0479">Metal-binding</keyword>
<evidence type="ECO:0000256" key="2">
    <source>
        <dbReference type="ARBA" id="ARBA00001961"/>
    </source>
</evidence>
<dbReference type="EMBL" id="NPKI01000012">
    <property type="protein sequence ID" value="PAQ02631.1"/>
    <property type="molecule type" value="Genomic_DNA"/>
</dbReference>
<dbReference type="InterPro" id="IPR050411">
    <property type="entry name" value="AlphaKG_dependent_hydroxylases"/>
</dbReference>
<evidence type="ECO:0000256" key="5">
    <source>
        <dbReference type="ARBA" id="ARBA00022964"/>
    </source>
</evidence>
<feature type="domain" description="Gamma-butyrobetaine hydroxylase-like N-terminal" evidence="9">
    <location>
        <begin position="8"/>
        <end position="76"/>
    </location>
</feature>
<reference evidence="11" key="1">
    <citation type="submission" date="2017-08" db="EMBL/GenBank/DDBJ databases">
        <title>Mesorhizobium wenxinae sp. nov., a novel rhizobial species isolated from root nodules of chickpea (Cicer arietinum L.).</title>
        <authorList>
            <person name="Zhang J."/>
        </authorList>
    </citation>
    <scope>NUCLEOTIDE SEQUENCE [LARGE SCALE GENOMIC DNA]</scope>
    <source>
        <strain evidence="11">USDA 3392</strain>
    </source>
</reference>
<dbReference type="PANTHER" id="PTHR10696:SF25">
    <property type="entry name" value="OXIDOREDUCTASE AIM17-RELATED"/>
    <property type="match status" value="1"/>
</dbReference>
<dbReference type="InterPro" id="IPR038492">
    <property type="entry name" value="GBBH-like_N_sf"/>
</dbReference>
<dbReference type="Pfam" id="PF02668">
    <property type="entry name" value="TauD"/>
    <property type="match status" value="1"/>
</dbReference>
<dbReference type="GO" id="GO:0045329">
    <property type="term" value="P:carnitine biosynthetic process"/>
    <property type="evidence" value="ECO:0007669"/>
    <property type="project" value="TreeGrafter"/>
</dbReference>
<dbReference type="Gene3D" id="3.60.130.10">
    <property type="entry name" value="Clavaminate synthase-like"/>
    <property type="match status" value="1"/>
</dbReference>
<keyword evidence="5" id="KW-0223">Dioxygenase</keyword>
<dbReference type="InterPro" id="IPR010376">
    <property type="entry name" value="GBBH-like_N"/>
</dbReference>
<keyword evidence="7" id="KW-0408">Iron</keyword>
<keyword evidence="11" id="KW-1185">Reference proteome</keyword>
<evidence type="ECO:0000256" key="7">
    <source>
        <dbReference type="ARBA" id="ARBA00023004"/>
    </source>
</evidence>
<dbReference type="GO" id="GO:0046872">
    <property type="term" value="F:metal ion binding"/>
    <property type="evidence" value="ECO:0007669"/>
    <property type="project" value="UniProtKB-KW"/>
</dbReference>
<dbReference type="AlphaFoldDB" id="A0AB36RCK8"/>
<dbReference type="Gene3D" id="3.30.2020.30">
    <property type="match status" value="1"/>
</dbReference>
<proteinExistence type="inferred from homology"/>
<evidence type="ECO:0000313" key="10">
    <source>
        <dbReference type="EMBL" id="PAQ02631.1"/>
    </source>
</evidence>
<dbReference type="PANTHER" id="PTHR10696">
    <property type="entry name" value="GAMMA-BUTYROBETAINE HYDROXYLASE-RELATED"/>
    <property type="match status" value="1"/>
</dbReference>
<evidence type="ECO:0000256" key="1">
    <source>
        <dbReference type="ARBA" id="ARBA00001954"/>
    </source>
</evidence>
<comment type="cofactor">
    <cofactor evidence="2">
        <name>L-ascorbate</name>
        <dbReference type="ChEBI" id="CHEBI:38290"/>
    </cofactor>
</comment>
<dbReference type="SUPFAM" id="SSF51197">
    <property type="entry name" value="Clavaminate synthase-like"/>
    <property type="match status" value="1"/>
</dbReference>
<sequence length="371" mass="41917">MNTMLSVEARETALAVTFSSGETVCYPWLWLKDNAPSAFHPQTEERIFDLTRVEPSLRPISVQDRGGTVSIVWLNDQAEEEFPGQFFESYRPGRKRNDPADIAPKLWDGSIDLETIPRHSAGDILQSDADLLAWLKATAAYGLSIVDGLDDDPDAGRRAAERIGFLRQTNFGTMFEVVSMPKPNNLAYTPVALPLHTDLANQEVPPGYQFLHCIANEAEGGGSVFADGFAIVAALQAEDPEAYRLLCEVEIPYRFHDENYDLRGRFPVIVTRRDGEVTELRFNAHLVDVIDLPSDICAPFYAAYRKLMMMIRGSRFQIAYRLKAGEMAVFDNRRVLHGRRQSFNPNTGRRHLRGCYVDRGEFQSRIRVLSR</sequence>
<dbReference type="GO" id="GO:0016706">
    <property type="term" value="F:2-oxoglutarate-dependent dioxygenase activity"/>
    <property type="evidence" value="ECO:0007669"/>
    <property type="project" value="UniProtKB-ARBA"/>
</dbReference>
<gene>
    <name evidence="10" type="ORF">CIT25_08360</name>
</gene>
<comment type="cofactor">
    <cofactor evidence="1">
        <name>Fe(2+)</name>
        <dbReference type="ChEBI" id="CHEBI:29033"/>
    </cofactor>
</comment>
<accession>A0AB36RCK8</accession>
<dbReference type="Proteomes" id="UP000216215">
    <property type="component" value="Unassembled WGS sequence"/>
</dbReference>
<name>A0AB36RCK8_9HYPH</name>
<dbReference type="FunFam" id="3.60.130.10:FF:000001">
    <property type="entry name" value="Trimethyllysine dioxygenase, mitochondrial"/>
    <property type="match status" value="1"/>
</dbReference>
<evidence type="ECO:0000259" key="8">
    <source>
        <dbReference type="Pfam" id="PF02668"/>
    </source>
</evidence>
<protein>
    <submittedName>
        <fullName evidence="10">Gamma-butyrobetaine hydroxylase</fullName>
    </submittedName>
</protein>
<comment type="caution">
    <text evidence="10">The sequence shown here is derived from an EMBL/GenBank/DDBJ whole genome shotgun (WGS) entry which is preliminary data.</text>
</comment>
<organism evidence="10 11">
    <name type="scientific">Mesorhizobium mediterraneum</name>
    <dbReference type="NCBI Taxonomy" id="43617"/>
    <lineage>
        <taxon>Bacteria</taxon>
        <taxon>Pseudomonadati</taxon>
        <taxon>Pseudomonadota</taxon>
        <taxon>Alphaproteobacteria</taxon>
        <taxon>Hyphomicrobiales</taxon>
        <taxon>Phyllobacteriaceae</taxon>
        <taxon>Mesorhizobium</taxon>
    </lineage>
</organism>
<evidence type="ECO:0000256" key="3">
    <source>
        <dbReference type="ARBA" id="ARBA00008654"/>
    </source>
</evidence>
<evidence type="ECO:0000256" key="4">
    <source>
        <dbReference type="ARBA" id="ARBA00022723"/>
    </source>
</evidence>
<dbReference type="InterPro" id="IPR003819">
    <property type="entry name" value="TauD/TfdA-like"/>
</dbReference>
<dbReference type="CDD" id="cd00250">
    <property type="entry name" value="CAS_like"/>
    <property type="match status" value="1"/>
</dbReference>
<dbReference type="Pfam" id="PF06155">
    <property type="entry name" value="GBBH-like_N"/>
    <property type="match status" value="1"/>
</dbReference>
<evidence type="ECO:0000256" key="6">
    <source>
        <dbReference type="ARBA" id="ARBA00023002"/>
    </source>
</evidence>
<evidence type="ECO:0000313" key="11">
    <source>
        <dbReference type="Proteomes" id="UP000216215"/>
    </source>
</evidence>